<comment type="subcellular location">
    <subcellularLocation>
        <location evidence="1">Membrane</location>
        <topology evidence="1">Multi-pass membrane protein</topology>
    </subcellularLocation>
</comment>
<evidence type="ECO:0000259" key="10">
    <source>
        <dbReference type="Pfam" id="PF07885"/>
    </source>
</evidence>
<keyword evidence="5 8" id="KW-0406">Ion transport</keyword>
<protein>
    <submittedName>
        <fullName evidence="12">Ion_trans_2 domain-containing protein</fullName>
    </submittedName>
</protein>
<dbReference type="PANTHER" id="PTHR11003">
    <property type="entry name" value="POTASSIUM CHANNEL, SUBFAMILY K"/>
    <property type="match status" value="1"/>
</dbReference>
<evidence type="ECO:0000256" key="1">
    <source>
        <dbReference type="ARBA" id="ARBA00004141"/>
    </source>
</evidence>
<dbReference type="Gene3D" id="1.10.287.70">
    <property type="match status" value="1"/>
</dbReference>
<evidence type="ECO:0000256" key="3">
    <source>
        <dbReference type="ARBA" id="ARBA00022692"/>
    </source>
</evidence>
<keyword evidence="3 8" id="KW-0812">Transmembrane</keyword>
<sequence length="455" mass="51368">LSSELTAEDPEVRKIASRLLNIAGNNSLELIKVHRCLERAIAKIMSKTGCNEHELEHQNIGLIDECYQNVKLTPTTTDMQPVAFSDGTAPRVNGGRNRSGAREVVVRERTHLQFQCYNNYWYVSVPHPSCSDFCRRRLIAGYGHVAPVTFYGRLFCIIFGILGVPLTLLTVADLGMFLSILLRKATTWFCLVLTPNGHCKEKMFKNPNHSESKPEVNGMILPGNDLKVQPDEEDEENSEKPDARSFFVKELHCVIEFMRAVCRKTGEAVVLGVTFVSYLVLGAKVLSVYEPEMDFFKAFYFNFVTLTTIGLGDFVPRSFDYLFVTLCYIGVGLALTTMSVELAADVLRKLHYLGRQVDNIASTVVWFGGKRITMRKLVKNLGDQFNIPKEQLENFDLNQFVDNAMKVQAGEIKTLRKPAAAVAIRDLDALSYSKIRDSCESDIRYVDERWSKHHG</sequence>
<evidence type="ECO:0000256" key="7">
    <source>
        <dbReference type="ARBA" id="ARBA00023303"/>
    </source>
</evidence>
<evidence type="ECO:0000256" key="6">
    <source>
        <dbReference type="ARBA" id="ARBA00023136"/>
    </source>
</evidence>
<dbReference type="InterPro" id="IPR013099">
    <property type="entry name" value="K_chnl_dom"/>
</dbReference>
<dbReference type="Proteomes" id="UP000050761">
    <property type="component" value="Unassembled WGS sequence"/>
</dbReference>
<evidence type="ECO:0000256" key="4">
    <source>
        <dbReference type="ARBA" id="ARBA00022989"/>
    </source>
</evidence>
<evidence type="ECO:0000313" key="11">
    <source>
        <dbReference type="Proteomes" id="UP000050761"/>
    </source>
</evidence>
<dbReference type="PRINTS" id="PR01333">
    <property type="entry name" value="2POREKCHANEL"/>
</dbReference>
<dbReference type="GO" id="GO:0005886">
    <property type="term" value="C:plasma membrane"/>
    <property type="evidence" value="ECO:0007669"/>
    <property type="project" value="TreeGrafter"/>
</dbReference>
<proteinExistence type="inferred from homology"/>
<keyword evidence="2 8" id="KW-0813">Transport</keyword>
<feature type="transmembrane region" description="Helical" evidence="9">
    <location>
        <begin position="321"/>
        <end position="340"/>
    </location>
</feature>
<keyword evidence="4 9" id="KW-1133">Transmembrane helix</keyword>
<keyword evidence="6 9" id="KW-0472">Membrane</keyword>
<dbReference type="Pfam" id="PF07885">
    <property type="entry name" value="Ion_trans_2"/>
    <property type="match status" value="2"/>
</dbReference>
<comment type="similarity">
    <text evidence="8">Belongs to the two pore domain potassium channel (TC 1.A.1.8) family.</text>
</comment>
<dbReference type="GO" id="GO:0015271">
    <property type="term" value="F:outward rectifier potassium channel activity"/>
    <property type="evidence" value="ECO:0007669"/>
    <property type="project" value="TreeGrafter"/>
</dbReference>
<accession>A0A8L8Q8B9</accession>
<dbReference type="WBParaSite" id="HPBE_0002118701-mRNA-1">
    <property type="protein sequence ID" value="HPBE_0002118701-mRNA-1"/>
    <property type="gene ID" value="HPBE_0002118701"/>
</dbReference>
<evidence type="ECO:0000256" key="5">
    <source>
        <dbReference type="ARBA" id="ARBA00023065"/>
    </source>
</evidence>
<feature type="domain" description="Potassium channel" evidence="10">
    <location>
        <begin position="274"/>
        <end position="348"/>
    </location>
</feature>
<name>A0A8L8Q8B9_HELPZ</name>
<organism evidence="11 12">
    <name type="scientific">Heligmosomoides polygyrus</name>
    <name type="common">Parasitic roundworm</name>
    <dbReference type="NCBI Taxonomy" id="6339"/>
    <lineage>
        <taxon>Eukaryota</taxon>
        <taxon>Metazoa</taxon>
        <taxon>Ecdysozoa</taxon>
        <taxon>Nematoda</taxon>
        <taxon>Chromadorea</taxon>
        <taxon>Rhabditida</taxon>
        <taxon>Rhabditina</taxon>
        <taxon>Rhabditomorpha</taxon>
        <taxon>Strongyloidea</taxon>
        <taxon>Heligmosomidae</taxon>
        <taxon>Heligmosomoides</taxon>
    </lineage>
</organism>
<dbReference type="SUPFAM" id="SSF81324">
    <property type="entry name" value="Voltage-gated potassium channels"/>
    <property type="match status" value="1"/>
</dbReference>
<evidence type="ECO:0000256" key="9">
    <source>
        <dbReference type="SAM" id="Phobius"/>
    </source>
</evidence>
<dbReference type="GO" id="GO:0022841">
    <property type="term" value="F:potassium ion leak channel activity"/>
    <property type="evidence" value="ECO:0007669"/>
    <property type="project" value="TreeGrafter"/>
</dbReference>
<feature type="domain" description="Potassium channel" evidence="10">
    <location>
        <begin position="141"/>
        <end position="178"/>
    </location>
</feature>
<evidence type="ECO:0000313" key="12">
    <source>
        <dbReference type="WBParaSite" id="HPBE_0002118701-mRNA-1"/>
    </source>
</evidence>
<reference evidence="12" key="1">
    <citation type="submission" date="2019-09" db="UniProtKB">
        <authorList>
            <consortium name="WormBaseParasite"/>
        </authorList>
    </citation>
    <scope>IDENTIFICATION</scope>
</reference>
<keyword evidence="11" id="KW-1185">Reference proteome</keyword>
<evidence type="ECO:0000256" key="8">
    <source>
        <dbReference type="RuleBase" id="RU003857"/>
    </source>
</evidence>
<dbReference type="PANTHER" id="PTHR11003:SF273">
    <property type="entry name" value="TWIK FAMILY OF POTASSIUM CHANNELS PROTEIN 9"/>
    <property type="match status" value="1"/>
</dbReference>
<dbReference type="GO" id="GO:0030322">
    <property type="term" value="P:stabilization of membrane potential"/>
    <property type="evidence" value="ECO:0007669"/>
    <property type="project" value="TreeGrafter"/>
</dbReference>
<keyword evidence="7 8" id="KW-0407">Ion channel</keyword>
<dbReference type="AlphaFoldDB" id="A0A8L8Q8B9"/>
<evidence type="ECO:0000256" key="2">
    <source>
        <dbReference type="ARBA" id="ARBA00022448"/>
    </source>
</evidence>
<feature type="transmembrane region" description="Helical" evidence="9">
    <location>
        <begin position="268"/>
        <end position="289"/>
    </location>
</feature>
<dbReference type="InterPro" id="IPR003280">
    <property type="entry name" value="2pore_dom_K_chnl"/>
</dbReference>